<proteinExistence type="predicted"/>
<keyword evidence="2" id="KW-0418">Kinase</keyword>
<dbReference type="GO" id="GO:0016301">
    <property type="term" value="F:kinase activity"/>
    <property type="evidence" value="ECO:0007669"/>
    <property type="project" value="UniProtKB-KW"/>
</dbReference>
<keyword evidence="2" id="KW-0808">Transferase</keyword>
<evidence type="ECO:0000256" key="1">
    <source>
        <dbReference type="SAM" id="MobiDB-lite"/>
    </source>
</evidence>
<organism evidence="2 3">
    <name type="scientific">Cricetulus griseus</name>
    <name type="common">Chinese hamster</name>
    <name type="synonym">Cricetulus barabensis griseus</name>
    <dbReference type="NCBI Taxonomy" id="10029"/>
    <lineage>
        <taxon>Eukaryota</taxon>
        <taxon>Metazoa</taxon>
        <taxon>Chordata</taxon>
        <taxon>Craniata</taxon>
        <taxon>Vertebrata</taxon>
        <taxon>Euteleostomi</taxon>
        <taxon>Mammalia</taxon>
        <taxon>Eutheria</taxon>
        <taxon>Euarchontoglires</taxon>
        <taxon>Glires</taxon>
        <taxon>Rodentia</taxon>
        <taxon>Myomorpha</taxon>
        <taxon>Muroidea</taxon>
        <taxon>Cricetidae</taxon>
        <taxon>Cricetinae</taxon>
        <taxon>Cricetulus</taxon>
    </lineage>
</organism>
<name>A0A061HZN7_CRIGR</name>
<dbReference type="AlphaFoldDB" id="A0A061HZN7"/>
<feature type="region of interest" description="Disordered" evidence="1">
    <location>
        <begin position="1"/>
        <end position="20"/>
    </location>
</feature>
<evidence type="ECO:0000313" key="2">
    <source>
        <dbReference type="EMBL" id="ERE66262.1"/>
    </source>
</evidence>
<dbReference type="EMBL" id="KE682711">
    <property type="protein sequence ID" value="ERE66262.1"/>
    <property type="molecule type" value="Genomic_DNA"/>
</dbReference>
<dbReference type="Proteomes" id="UP000030759">
    <property type="component" value="Unassembled WGS sequence"/>
</dbReference>
<feature type="region of interest" description="Disordered" evidence="1">
    <location>
        <begin position="164"/>
        <end position="192"/>
    </location>
</feature>
<reference evidence="3" key="1">
    <citation type="journal article" date="2013" name="Nat. Biotechnol.">
        <title>Chinese hamster genome sequenced from sorted chromosomes.</title>
        <authorList>
            <person name="Brinkrolf K."/>
            <person name="Rupp O."/>
            <person name="Laux H."/>
            <person name="Kollin F."/>
            <person name="Ernst W."/>
            <person name="Linke B."/>
            <person name="Kofler R."/>
            <person name="Romand S."/>
            <person name="Hesse F."/>
            <person name="Budach W.E."/>
            <person name="Galosy S."/>
            <person name="Muller D."/>
            <person name="Noll T."/>
            <person name="Wienberg J."/>
            <person name="Jostock T."/>
            <person name="Leonard M."/>
            <person name="Grillari J."/>
            <person name="Tauch A."/>
            <person name="Goesmann A."/>
            <person name="Helk B."/>
            <person name="Mott J.E."/>
            <person name="Puhler A."/>
            <person name="Borth N."/>
        </authorList>
    </citation>
    <scope>NUCLEOTIDE SEQUENCE [LARGE SCALE GENOMIC DNA]</scope>
    <source>
        <strain evidence="3">17A/GY</strain>
    </source>
</reference>
<accession>A0A061HZN7</accession>
<sequence>MSENFSDSKIGSRSSLMSSVQPSLLMDTASSRPGDNETTCDTGNISCCSNQEELWNSMDTAQSITPRYCFSGDTFCVETITEEEDIWKEVNITQEEALNEQDNISQETTITQEESVIGEVTINQEEDITQEATITQEEDMAHEGTITLEMTMNQLATLTQEDSITKGEAITPGQPEDADPASSRNQRGPSWKGVKKIMVNGLRHLCSCPTAAKRSHDSSKTLAPKKQDPAVTHRTRLHQVVQPPDMGSLCN</sequence>
<gene>
    <name evidence="2" type="ORF">H671_8g19569</name>
</gene>
<evidence type="ECO:0000313" key="3">
    <source>
        <dbReference type="Proteomes" id="UP000030759"/>
    </source>
</evidence>
<protein>
    <submittedName>
        <fullName evidence="2">Sperm motility kinase X-like protein</fullName>
    </submittedName>
</protein>
<feature type="region of interest" description="Disordered" evidence="1">
    <location>
        <begin position="210"/>
        <end position="251"/>
    </location>
</feature>